<accession>A0A0L6CEY4</accession>
<proteinExistence type="predicted"/>
<evidence type="ECO:0000256" key="4">
    <source>
        <dbReference type="ARBA" id="ARBA00022679"/>
    </source>
</evidence>
<dbReference type="InterPro" id="IPR014776">
    <property type="entry name" value="4pyrrole_Mease_sub2"/>
</dbReference>
<dbReference type="InterPro" id="IPR000878">
    <property type="entry name" value="4pyrrol_Mease"/>
</dbReference>
<dbReference type="PANTHER" id="PTHR43467:SF1">
    <property type="entry name" value="PRECORRIN-6A SYNTHASE [DEACETYLATING]"/>
    <property type="match status" value="1"/>
</dbReference>
<dbReference type="InterPro" id="IPR012797">
    <property type="entry name" value="CobF"/>
</dbReference>
<keyword evidence="3" id="KW-0489">Methyltransferase</keyword>
<feature type="domain" description="Tetrapyrrole methylase" evidence="6">
    <location>
        <begin position="6"/>
        <end position="227"/>
    </location>
</feature>
<evidence type="ECO:0000256" key="2">
    <source>
        <dbReference type="ARBA" id="ARBA00022573"/>
    </source>
</evidence>
<keyword evidence="4" id="KW-0808">Transferase</keyword>
<sequence>MSTVHVSVIGIGCGSPDHLTLQAISAIRRLDAIVLTDKRRGDDPLVHVRERMLAEHAPGVETVVVHDPPRERRADHVGDQASYEDAVEVWHAARAAAYAKALEPYGDRRVGFLVWGDPAFYDSTLRILDRVAATGLTLDVEVLPGISAVQLLAARHRLVLNEIGASITVTTGRRLADEVAHGADNIVVMLNRSLDAGELEGDWRIWWGANLGTEHESLLHGDLRELAPAVEAERDVVRRAAGWVMDVYLLRRYLQ</sequence>
<keyword evidence="8" id="KW-1185">Reference proteome</keyword>
<dbReference type="CDD" id="cd11643">
    <property type="entry name" value="Precorrin-6A-synthase"/>
    <property type="match status" value="1"/>
</dbReference>
<dbReference type="EMBL" id="LAIR01000002">
    <property type="protein sequence ID" value="KNX36372.1"/>
    <property type="molecule type" value="Genomic_DNA"/>
</dbReference>
<dbReference type="InterPro" id="IPR014777">
    <property type="entry name" value="4pyrrole_Mease_sub1"/>
</dbReference>
<dbReference type="PANTHER" id="PTHR43467">
    <property type="entry name" value="COBALT-PRECORRIN-2 C(20)-METHYLTRANSFERASE"/>
    <property type="match status" value="1"/>
</dbReference>
<dbReference type="PIRSF" id="PIRSF036525">
    <property type="entry name" value="CobF"/>
    <property type="match status" value="1"/>
</dbReference>
<organism evidence="7 8">
    <name type="scientific">Luteipulveratus halotolerans</name>
    <dbReference type="NCBI Taxonomy" id="1631356"/>
    <lineage>
        <taxon>Bacteria</taxon>
        <taxon>Bacillati</taxon>
        <taxon>Actinomycetota</taxon>
        <taxon>Actinomycetes</taxon>
        <taxon>Micrococcales</taxon>
        <taxon>Dermacoccaceae</taxon>
        <taxon>Luteipulveratus</taxon>
    </lineage>
</organism>
<reference evidence="8" key="1">
    <citation type="submission" date="2015-03" db="EMBL/GenBank/DDBJ databases">
        <title>Luteipulveratus halotolerans sp. nov., a novel actinobacterium (Dermacoccaceae) from Sarawak, Malaysia.</title>
        <authorList>
            <person name="Juboi H."/>
            <person name="Basik A."/>
            <person name="Shamsul S.S."/>
            <person name="Arnold P."/>
            <person name="Schmitt E.K."/>
            <person name="Sanglier J.-J."/>
            <person name="Yeo T."/>
        </authorList>
    </citation>
    <scope>NUCLEOTIDE SEQUENCE [LARGE SCALE GENOMIC DNA]</scope>
    <source>
        <strain evidence="8">C296001</strain>
    </source>
</reference>
<evidence type="ECO:0000259" key="6">
    <source>
        <dbReference type="Pfam" id="PF00590"/>
    </source>
</evidence>
<comment type="pathway">
    <text evidence="1">Cofactor biosynthesis; adenosylcobalamin biosynthesis.</text>
</comment>
<keyword evidence="5" id="KW-0949">S-adenosyl-L-methionine</keyword>
<dbReference type="Gene3D" id="3.30.950.10">
    <property type="entry name" value="Methyltransferase, Cobalt-precorrin-4 Transmethylase, Domain 2"/>
    <property type="match status" value="1"/>
</dbReference>
<evidence type="ECO:0000256" key="3">
    <source>
        <dbReference type="ARBA" id="ARBA00022603"/>
    </source>
</evidence>
<comment type="caution">
    <text evidence="7">The sequence shown here is derived from an EMBL/GenBank/DDBJ whole genome shotgun (WGS) entry which is preliminary data.</text>
</comment>
<protein>
    <recommendedName>
        <fullName evidence="6">Tetrapyrrole methylase domain-containing protein</fullName>
    </recommendedName>
</protein>
<dbReference type="AlphaFoldDB" id="A0A0L6CEY4"/>
<dbReference type="PATRIC" id="fig|1631356.3.peg.573"/>
<dbReference type="InterPro" id="IPR035996">
    <property type="entry name" value="4pyrrol_Methylase_sf"/>
</dbReference>
<keyword evidence="2" id="KW-0169">Cobalamin biosynthesis</keyword>
<dbReference type="GO" id="GO:0032259">
    <property type="term" value="P:methylation"/>
    <property type="evidence" value="ECO:0007669"/>
    <property type="project" value="UniProtKB-KW"/>
</dbReference>
<dbReference type="NCBIfam" id="TIGR02434">
    <property type="entry name" value="CobF"/>
    <property type="match status" value="1"/>
</dbReference>
<evidence type="ECO:0000256" key="1">
    <source>
        <dbReference type="ARBA" id="ARBA00004953"/>
    </source>
</evidence>
<dbReference type="Proteomes" id="UP000037397">
    <property type="component" value="Unassembled WGS sequence"/>
</dbReference>
<dbReference type="OrthoDB" id="9787471at2"/>
<dbReference type="RefSeq" id="WP_050668624.1">
    <property type="nucleotide sequence ID" value="NZ_LAIR01000002.1"/>
</dbReference>
<evidence type="ECO:0000256" key="5">
    <source>
        <dbReference type="ARBA" id="ARBA00022691"/>
    </source>
</evidence>
<dbReference type="SUPFAM" id="SSF53790">
    <property type="entry name" value="Tetrapyrrole methylase"/>
    <property type="match status" value="1"/>
</dbReference>
<dbReference type="GO" id="GO:0009236">
    <property type="term" value="P:cobalamin biosynthetic process"/>
    <property type="evidence" value="ECO:0007669"/>
    <property type="project" value="UniProtKB-KW"/>
</dbReference>
<dbReference type="Gene3D" id="3.40.1010.10">
    <property type="entry name" value="Cobalt-precorrin-4 Transmethylase, Domain 1"/>
    <property type="match status" value="1"/>
</dbReference>
<gene>
    <name evidence="7" type="ORF">VV01_03210</name>
</gene>
<name>A0A0L6CEY4_9MICO</name>
<dbReference type="GO" id="GO:0043819">
    <property type="term" value="F:precorrin-6A synthase (deacetylating) activity"/>
    <property type="evidence" value="ECO:0007669"/>
    <property type="project" value="InterPro"/>
</dbReference>
<dbReference type="STRING" id="1631356.VV01_03210"/>
<evidence type="ECO:0000313" key="7">
    <source>
        <dbReference type="EMBL" id="KNX36372.1"/>
    </source>
</evidence>
<evidence type="ECO:0000313" key="8">
    <source>
        <dbReference type="Proteomes" id="UP000037397"/>
    </source>
</evidence>
<dbReference type="Pfam" id="PF00590">
    <property type="entry name" value="TP_methylase"/>
    <property type="match status" value="1"/>
</dbReference>